<dbReference type="Proteomes" id="UP001597483">
    <property type="component" value="Unassembled WGS sequence"/>
</dbReference>
<accession>A0ABW5HB50</accession>
<feature type="region of interest" description="Disordered" evidence="4">
    <location>
        <begin position="311"/>
        <end position="335"/>
    </location>
</feature>
<reference evidence="7" key="1">
    <citation type="journal article" date="2019" name="Int. J. Syst. Evol. Microbiol.">
        <title>The Global Catalogue of Microorganisms (GCM) 10K type strain sequencing project: providing services to taxonomists for standard genome sequencing and annotation.</title>
        <authorList>
            <consortium name="The Broad Institute Genomics Platform"/>
            <consortium name="The Broad Institute Genome Sequencing Center for Infectious Disease"/>
            <person name="Wu L."/>
            <person name="Ma J."/>
        </authorList>
    </citation>
    <scope>NUCLEOTIDE SEQUENCE [LARGE SCALE GENOMIC DNA]</scope>
    <source>
        <strain evidence="7">CGMCC 4.7641</strain>
    </source>
</reference>
<keyword evidence="2" id="KW-0238">DNA-binding</keyword>
<proteinExistence type="predicted"/>
<dbReference type="SMART" id="SM00342">
    <property type="entry name" value="HTH_ARAC"/>
    <property type="match status" value="1"/>
</dbReference>
<feature type="domain" description="HTH araC/xylS-type" evidence="5">
    <location>
        <begin position="241"/>
        <end position="321"/>
    </location>
</feature>
<gene>
    <name evidence="6" type="ORF">ACFSVL_22450</name>
</gene>
<evidence type="ECO:0000256" key="2">
    <source>
        <dbReference type="ARBA" id="ARBA00023125"/>
    </source>
</evidence>
<evidence type="ECO:0000259" key="5">
    <source>
        <dbReference type="PROSITE" id="PS01124"/>
    </source>
</evidence>
<dbReference type="Pfam" id="PF12625">
    <property type="entry name" value="Arabinose_bd"/>
    <property type="match status" value="1"/>
</dbReference>
<dbReference type="SUPFAM" id="SSF46689">
    <property type="entry name" value="Homeodomain-like"/>
    <property type="match status" value="1"/>
</dbReference>
<protein>
    <submittedName>
        <fullName evidence="6">AraC family transcriptional regulator ligand-binding domain-containing protein</fullName>
    </submittedName>
</protein>
<sequence length="335" mass="37312">MDDPAVLDSLAQRLARIGERRNLDVPALLRRLGIRPDRTGVTRAQVSALTRELWMRTDDELFALGPRAPRGLFRLVVRSVAPAPDLRTALHRLEEAAEVLPGMPRVAVRMAAPLVEVEIDVSQLDDPEHVAAELVALVVHRLLGWLTGQRIDLRELRLPWPKPDHAPHYEQFFGRHPQFDADTLTFAFDGKLLPAPVIRGEAELAEFLADQPDVWLATRDYGSTHPDQVRALIEQGTDVPDDIADRLGISTQHLRRLLRAEHTSIGQIRDAVRRDTAIASLSRGDESIEKLAQRLGFSEASAFRRAFRRWTGQSPGDYRGGDLRGPTPAGPSKGP</sequence>
<evidence type="ECO:0000256" key="3">
    <source>
        <dbReference type="ARBA" id="ARBA00023163"/>
    </source>
</evidence>
<dbReference type="PANTHER" id="PTHR47894:SF1">
    <property type="entry name" value="HTH-TYPE TRANSCRIPTIONAL REGULATOR VQSM"/>
    <property type="match status" value="1"/>
</dbReference>
<dbReference type="Pfam" id="PF12833">
    <property type="entry name" value="HTH_18"/>
    <property type="match status" value="1"/>
</dbReference>
<evidence type="ECO:0000313" key="7">
    <source>
        <dbReference type="Proteomes" id="UP001597483"/>
    </source>
</evidence>
<comment type="caution">
    <text evidence="6">The sequence shown here is derived from an EMBL/GenBank/DDBJ whole genome shotgun (WGS) entry which is preliminary data.</text>
</comment>
<dbReference type="InterPro" id="IPR020449">
    <property type="entry name" value="Tscrpt_reg_AraC-type_HTH"/>
</dbReference>
<dbReference type="InterPro" id="IPR018060">
    <property type="entry name" value="HTH_AraC"/>
</dbReference>
<name>A0ABW5HB50_9PSEU</name>
<evidence type="ECO:0000313" key="6">
    <source>
        <dbReference type="EMBL" id="MFD2470165.1"/>
    </source>
</evidence>
<keyword evidence="7" id="KW-1185">Reference proteome</keyword>
<keyword evidence="1" id="KW-0805">Transcription regulation</keyword>
<dbReference type="PROSITE" id="PS01124">
    <property type="entry name" value="HTH_ARAC_FAMILY_2"/>
    <property type="match status" value="1"/>
</dbReference>
<organism evidence="6 7">
    <name type="scientific">Amycolatopsis silviterrae</name>
    <dbReference type="NCBI Taxonomy" id="1656914"/>
    <lineage>
        <taxon>Bacteria</taxon>
        <taxon>Bacillati</taxon>
        <taxon>Actinomycetota</taxon>
        <taxon>Actinomycetes</taxon>
        <taxon>Pseudonocardiales</taxon>
        <taxon>Pseudonocardiaceae</taxon>
        <taxon>Amycolatopsis</taxon>
    </lineage>
</organism>
<dbReference type="InterPro" id="IPR009057">
    <property type="entry name" value="Homeodomain-like_sf"/>
</dbReference>
<dbReference type="PRINTS" id="PR00032">
    <property type="entry name" value="HTHARAC"/>
</dbReference>
<dbReference type="PANTHER" id="PTHR47894">
    <property type="entry name" value="HTH-TYPE TRANSCRIPTIONAL REGULATOR GADX"/>
    <property type="match status" value="1"/>
</dbReference>
<dbReference type="EMBL" id="JBHUKS010000015">
    <property type="protein sequence ID" value="MFD2470165.1"/>
    <property type="molecule type" value="Genomic_DNA"/>
</dbReference>
<dbReference type="RefSeq" id="WP_378307159.1">
    <property type="nucleotide sequence ID" value="NZ_JBHUKS010000015.1"/>
</dbReference>
<evidence type="ECO:0000256" key="1">
    <source>
        <dbReference type="ARBA" id="ARBA00023015"/>
    </source>
</evidence>
<evidence type="ECO:0000256" key="4">
    <source>
        <dbReference type="SAM" id="MobiDB-lite"/>
    </source>
</evidence>
<dbReference type="InterPro" id="IPR032687">
    <property type="entry name" value="AraC-type_N"/>
</dbReference>
<keyword evidence="3" id="KW-0804">Transcription</keyword>
<dbReference type="Gene3D" id="1.10.10.60">
    <property type="entry name" value="Homeodomain-like"/>
    <property type="match status" value="1"/>
</dbReference>